<comment type="caution">
    <text evidence="1">The sequence shown here is derived from an EMBL/GenBank/DDBJ whole genome shotgun (WGS) entry which is preliminary data.</text>
</comment>
<evidence type="ECO:0000313" key="2">
    <source>
        <dbReference type="Proteomes" id="UP000478052"/>
    </source>
</evidence>
<protein>
    <submittedName>
        <fullName evidence="1">Uncharacterized protein</fullName>
    </submittedName>
</protein>
<gene>
    <name evidence="1" type="ORF">FWK35_00014162</name>
</gene>
<keyword evidence="2" id="KW-1185">Reference proteome</keyword>
<proteinExistence type="predicted"/>
<reference evidence="1 2" key="1">
    <citation type="submission" date="2019-08" db="EMBL/GenBank/DDBJ databases">
        <title>Whole genome of Aphis craccivora.</title>
        <authorList>
            <person name="Voronova N.V."/>
            <person name="Shulinski R.S."/>
            <person name="Bandarenka Y.V."/>
            <person name="Zhorov D.G."/>
            <person name="Warner D."/>
        </authorList>
    </citation>
    <scope>NUCLEOTIDE SEQUENCE [LARGE SCALE GENOMIC DNA]</scope>
    <source>
        <strain evidence="1">180601</strain>
        <tissue evidence="1">Whole Body</tissue>
    </source>
</reference>
<dbReference type="AlphaFoldDB" id="A0A6G0Y4V0"/>
<accession>A0A6G0Y4V0</accession>
<name>A0A6G0Y4V0_APHCR</name>
<dbReference type="EMBL" id="VUJU01006223">
    <property type="protein sequence ID" value="KAF0749100.1"/>
    <property type="molecule type" value="Genomic_DNA"/>
</dbReference>
<organism evidence="1 2">
    <name type="scientific">Aphis craccivora</name>
    <name type="common">Cowpea aphid</name>
    <dbReference type="NCBI Taxonomy" id="307492"/>
    <lineage>
        <taxon>Eukaryota</taxon>
        <taxon>Metazoa</taxon>
        <taxon>Ecdysozoa</taxon>
        <taxon>Arthropoda</taxon>
        <taxon>Hexapoda</taxon>
        <taxon>Insecta</taxon>
        <taxon>Pterygota</taxon>
        <taxon>Neoptera</taxon>
        <taxon>Paraneoptera</taxon>
        <taxon>Hemiptera</taxon>
        <taxon>Sternorrhyncha</taxon>
        <taxon>Aphidomorpha</taxon>
        <taxon>Aphidoidea</taxon>
        <taxon>Aphididae</taxon>
        <taxon>Aphidini</taxon>
        <taxon>Aphis</taxon>
        <taxon>Aphis</taxon>
    </lineage>
</organism>
<dbReference type="Proteomes" id="UP000478052">
    <property type="component" value="Unassembled WGS sequence"/>
</dbReference>
<evidence type="ECO:0000313" key="1">
    <source>
        <dbReference type="EMBL" id="KAF0749100.1"/>
    </source>
</evidence>
<dbReference type="OrthoDB" id="7694315at2759"/>
<sequence length="176" mass="20714">MDWTKNQPPRNYPTYEVYPLRVVDEEKANPFDHLMVADESGCFTSFHNRRYKYKLNSRDALTQHKLILVCGAHKPILPKMRKEGECQKFEAWRNTQRHPFSQSAWLADYINLNTEMREDYAIDKEGNENGVCVCEKRLQKLINMTTFKHATNYSENLNAVALENKIIQFDKPIIIT</sequence>